<name>A0A178LRT3_9CHLR</name>
<feature type="transmembrane region" description="Helical" evidence="1">
    <location>
        <begin position="48"/>
        <end position="66"/>
    </location>
</feature>
<evidence type="ECO:0000313" key="2">
    <source>
        <dbReference type="EMBL" id="OAN36342.1"/>
    </source>
</evidence>
<keyword evidence="3" id="KW-1185">Reference proteome</keyword>
<comment type="caution">
    <text evidence="2">The sequence shown here is derived from an EMBL/GenBank/DDBJ whole genome shotgun (WGS) entry which is preliminary data.</text>
</comment>
<organism evidence="2 3">
    <name type="scientific">Chloroflexus islandicus</name>
    <dbReference type="NCBI Taxonomy" id="1707952"/>
    <lineage>
        <taxon>Bacteria</taxon>
        <taxon>Bacillati</taxon>
        <taxon>Chloroflexota</taxon>
        <taxon>Chloroflexia</taxon>
        <taxon>Chloroflexales</taxon>
        <taxon>Chloroflexineae</taxon>
        <taxon>Chloroflexaceae</taxon>
        <taxon>Chloroflexus</taxon>
    </lineage>
</organism>
<feature type="transmembrane region" description="Helical" evidence="1">
    <location>
        <begin position="21"/>
        <end position="42"/>
    </location>
</feature>
<evidence type="ECO:0000313" key="3">
    <source>
        <dbReference type="Proteomes" id="UP000078287"/>
    </source>
</evidence>
<dbReference type="Proteomes" id="UP000078287">
    <property type="component" value="Unassembled WGS sequence"/>
</dbReference>
<dbReference type="STRING" id="1707952.A6A03_06220"/>
<dbReference type="OrthoDB" id="164491at2"/>
<protein>
    <submittedName>
        <fullName evidence="2">Uncharacterized protein</fullName>
    </submittedName>
</protein>
<keyword evidence="1" id="KW-0812">Transmembrane</keyword>
<dbReference type="AlphaFoldDB" id="A0A178LRT3"/>
<keyword evidence="1" id="KW-1133">Transmembrane helix</keyword>
<reference evidence="2 3" key="1">
    <citation type="submission" date="2016-04" db="EMBL/GenBank/DDBJ databases">
        <title>Chloroflexus islandicus sp. nov., a thermophilic filamentous anoxygenic phototrophic bacterium from geyser Strokkur (Iceland).</title>
        <authorList>
            <person name="Gaisin V.A."/>
            <person name="Kalashnikov A.M."/>
            <person name="Sukhacheva M.V."/>
            <person name="Grouzdev D.S."/>
            <person name="Ivanov T.M."/>
            <person name="Kuznetsov B."/>
            <person name="Gorlenko V.M."/>
        </authorList>
    </citation>
    <scope>NUCLEOTIDE SEQUENCE [LARGE SCALE GENOMIC DNA]</scope>
    <source>
        <strain evidence="3">isl-2</strain>
    </source>
</reference>
<proteinExistence type="predicted"/>
<dbReference type="EMBL" id="LWQS01000125">
    <property type="protein sequence ID" value="OAN36342.1"/>
    <property type="molecule type" value="Genomic_DNA"/>
</dbReference>
<accession>A0A178LRT3</accession>
<dbReference type="RefSeq" id="WP_066791694.1">
    <property type="nucleotide sequence ID" value="NZ_LWQS01000125.1"/>
</dbReference>
<evidence type="ECO:0000256" key="1">
    <source>
        <dbReference type="SAM" id="Phobius"/>
    </source>
</evidence>
<gene>
    <name evidence="2" type="ORF">A6A03_06220</name>
</gene>
<keyword evidence="1" id="KW-0472">Membrane</keyword>
<sequence>MPVYSIDFRPFDYITAELSALWWFYLSQGIALVALGVAVMIWPELLAFLAAAFFIAIGVVLLVLGWRVRQVKRRYELFKRSFLIEP</sequence>